<dbReference type="Proteomes" id="UP000016223">
    <property type="component" value="Chromosome 1"/>
</dbReference>
<feature type="chain" id="PRO_5004585790" description="Secreted protein" evidence="1">
    <location>
        <begin position="24"/>
        <end position="99"/>
    </location>
</feature>
<evidence type="ECO:0000313" key="2">
    <source>
        <dbReference type="EMBL" id="AGU47917.1"/>
    </source>
</evidence>
<protein>
    <recommendedName>
        <fullName evidence="4">Secreted protein</fullName>
    </recommendedName>
</protein>
<organism evidence="2 3">
    <name type="scientific">Variovorax paradoxus B4</name>
    <dbReference type="NCBI Taxonomy" id="1246301"/>
    <lineage>
        <taxon>Bacteria</taxon>
        <taxon>Pseudomonadati</taxon>
        <taxon>Pseudomonadota</taxon>
        <taxon>Betaproteobacteria</taxon>
        <taxon>Burkholderiales</taxon>
        <taxon>Comamonadaceae</taxon>
        <taxon>Variovorax</taxon>
    </lineage>
</organism>
<dbReference type="AlphaFoldDB" id="T1X4S4"/>
<dbReference type="PATRIC" id="fig|1246301.3.peg.809"/>
<evidence type="ECO:0008006" key="4">
    <source>
        <dbReference type="Google" id="ProtNLM"/>
    </source>
</evidence>
<sequence>MPIRPTPLISLALFAWCASSAWAEPMEAARMAERYLDVQRCIERTIGKQWPQKYGIVLARNQWGAIEATERSIDAAPQAVRMTDLRCRRQLSLTGEPRP</sequence>
<keyword evidence="1" id="KW-0732">Signal</keyword>
<evidence type="ECO:0000256" key="1">
    <source>
        <dbReference type="SAM" id="SignalP"/>
    </source>
</evidence>
<accession>T1X4S4</accession>
<dbReference type="KEGG" id="vpd:VAPA_1c07970"/>
<feature type="signal peptide" evidence="1">
    <location>
        <begin position="1"/>
        <end position="23"/>
    </location>
</feature>
<name>T1X4S4_VARPD</name>
<reference evidence="2 3" key="1">
    <citation type="submission" date="2012-10" db="EMBL/GenBank/DDBJ databases">
        <title>Genome sequence of Variovorax paradoxus B4.</title>
        <authorList>
            <person name="Schuldes J."/>
            <person name="Brandt U."/>
            <person name="Hiessl S."/>
            <person name="Wuebbeler J.H."/>
            <person name="Thuermer A."/>
            <person name="Steinbuechel A."/>
            <person name="Daniel R."/>
        </authorList>
    </citation>
    <scope>NUCLEOTIDE SEQUENCE [LARGE SCALE GENOMIC DNA]</scope>
    <source>
        <strain evidence="2 3">B4</strain>
    </source>
</reference>
<dbReference type="HOGENOM" id="CLU_2319296_0_0_4"/>
<evidence type="ECO:0000313" key="3">
    <source>
        <dbReference type="Proteomes" id="UP000016223"/>
    </source>
</evidence>
<gene>
    <name evidence="2" type="ORF">VAPA_1c07970</name>
</gene>
<dbReference type="EMBL" id="CP003911">
    <property type="protein sequence ID" value="AGU47917.1"/>
    <property type="molecule type" value="Genomic_DNA"/>
</dbReference>
<proteinExistence type="predicted"/>